<dbReference type="Gene3D" id="3.40.50.360">
    <property type="match status" value="1"/>
</dbReference>
<dbReference type="Proteomes" id="UP000614200">
    <property type="component" value="Unassembled WGS sequence"/>
</dbReference>
<keyword evidence="3" id="KW-1185">Reference proteome</keyword>
<dbReference type="RefSeq" id="WP_194703983.1">
    <property type="nucleotide sequence ID" value="NZ_JADKNH010000020.1"/>
</dbReference>
<evidence type="ECO:0000313" key="2">
    <source>
        <dbReference type="EMBL" id="MBF4695743.1"/>
    </source>
</evidence>
<accession>A0ABR9ZZ55</accession>
<evidence type="ECO:0000259" key="1">
    <source>
        <dbReference type="Pfam" id="PF03358"/>
    </source>
</evidence>
<dbReference type="InterPro" id="IPR005025">
    <property type="entry name" value="FMN_Rdtase-like_dom"/>
</dbReference>
<reference evidence="2 3" key="1">
    <citation type="submission" date="2020-11" db="EMBL/GenBank/DDBJ databases">
        <title>Fusibacter basophilias sp. nov.</title>
        <authorList>
            <person name="Qiu D."/>
        </authorList>
    </citation>
    <scope>NUCLEOTIDE SEQUENCE [LARGE SCALE GENOMIC DNA]</scope>
    <source>
        <strain evidence="2 3">Q10-2</strain>
    </source>
</reference>
<comment type="caution">
    <text evidence="2">The sequence shown here is derived from an EMBL/GenBank/DDBJ whole genome shotgun (WGS) entry which is preliminary data.</text>
</comment>
<feature type="domain" description="NADPH-dependent FMN reductase-like" evidence="1">
    <location>
        <begin position="4"/>
        <end position="146"/>
    </location>
</feature>
<proteinExistence type="predicted"/>
<protein>
    <submittedName>
        <fullName evidence="2">NAD(P)H-dependent oxidoreductase</fullName>
    </submittedName>
</protein>
<dbReference type="EMBL" id="JADKNH010000020">
    <property type="protein sequence ID" value="MBF4695743.1"/>
    <property type="molecule type" value="Genomic_DNA"/>
</dbReference>
<dbReference type="InterPro" id="IPR029039">
    <property type="entry name" value="Flavoprotein-like_sf"/>
</dbReference>
<evidence type="ECO:0000313" key="3">
    <source>
        <dbReference type="Proteomes" id="UP000614200"/>
    </source>
</evidence>
<dbReference type="SUPFAM" id="SSF52218">
    <property type="entry name" value="Flavoproteins"/>
    <property type="match status" value="1"/>
</dbReference>
<gene>
    <name evidence="2" type="ORF">ISU02_21820</name>
</gene>
<sequence>MKTIGIVVGSLRKGAFSQSIADYIASKPVEGFEFKFIEIGNLPLYNQDFDENSPKEYVSFRNEVKALDAVLFITPEHNRSFPAALKNALDIASRPYGENVWNGKPAAVLSESPGSVGGFGAYHHLKQVLGFLNLYILSQPEAYIGNIMNSLDENGKVNADSLKGFLDDFKSAFIEWINKF</sequence>
<organism evidence="2 3">
    <name type="scientific">Fusibacter ferrireducens</name>
    <dbReference type="NCBI Taxonomy" id="2785058"/>
    <lineage>
        <taxon>Bacteria</taxon>
        <taxon>Bacillati</taxon>
        <taxon>Bacillota</taxon>
        <taxon>Clostridia</taxon>
        <taxon>Eubacteriales</taxon>
        <taxon>Eubacteriales Family XII. Incertae Sedis</taxon>
        <taxon>Fusibacter</taxon>
    </lineage>
</organism>
<dbReference type="Pfam" id="PF03358">
    <property type="entry name" value="FMN_red"/>
    <property type="match status" value="1"/>
</dbReference>
<dbReference type="InterPro" id="IPR050712">
    <property type="entry name" value="NAD(P)H-dep_reductase"/>
</dbReference>
<dbReference type="PANTHER" id="PTHR30543:SF21">
    <property type="entry name" value="NAD(P)H-DEPENDENT FMN REDUCTASE LOT6"/>
    <property type="match status" value="1"/>
</dbReference>
<dbReference type="PANTHER" id="PTHR30543">
    <property type="entry name" value="CHROMATE REDUCTASE"/>
    <property type="match status" value="1"/>
</dbReference>
<name>A0ABR9ZZ55_9FIRM</name>